<feature type="region of interest" description="Disordered" evidence="1">
    <location>
        <begin position="188"/>
        <end position="314"/>
    </location>
</feature>
<evidence type="ECO:0000256" key="1">
    <source>
        <dbReference type="SAM" id="MobiDB-lite"/>
    </source>
</evidence>
<sequence>MVSKTFMIAAMIAYVEARFGQEQVPINAISSVQGGDAGAASTIAGAAISDLLGGANSCDKLVRADQIFTELGGGADALTAAIGMVTAEKNTNPFAGGNAQNVCGDASLPVTPELRGITPLIDPDVDVNGDAAALSQSSAASPLAADGLSVFDLMDQAGLGDLVVSQASAGGAATGGAAQGGNQAAAGNGNAGNAANNGNANNNQQQQGSAAGNATDSAGNDAAAGNNNANNDNNNQNANAGNNNNANAGNNNNNNANNNGNAGNDNATNDQNDNQNNNNNNNNNQQNGNNNAGNNANNQNNNQQDAAAGNGNNNANAGADAGNAAGGAAGAGGEDFGLCTPTITFQGGENGRAADEFTFQIADPLARGGQGEALNPDIITNALCNQLTNVCEANDAAVATCESAAAAVKGGDRNKALADQFNSLVGFPGAVTNPDGGPEDVAAAGAGAAKSRKMRRGLRM</sequence>
<organism evidence="3 4">
    <name type="scientific">Alternaria burnsii</name>
    <dbReference type="NCBI Taxonomy" id="1187904"/>
    <lineage>
        <taxon>Eukaryota</taxon>
        <taxon>Fungi</taxon>
        <taxon>Dikarya</taxon>
        <taxon>Ascomycota</taxon>
        <taxon>Pezizomycotina</taxon>
        <taxon>Dothideomycetes</taxon>
        <taxon>Pleosporomycetidae</taxon>
        <taxon>Pleosporales</taxon>
        <taxon>Pleosporineae</taxon>
        <taxon>Pleosporaceae</taxon>
        <taxon>Alternaria</taxon>
        <taxon>Alternaria sect. Alternaria</taxon>
    </lineage>
</organism>
<keyword evidence="4" id="KW-1185">Reference proteome</keyword>
<feature type="compositionally biased region" description="Basic residues" evidence="1">
    <location>
        <begin position="450"/>
        <end position="460"/>
    </location>
</feature>
<evidence type="ECO:0008006" key="5">
    <source>
        <dbReference type="Google" id="ProtNLM"/>
    </source>
</evidence>
<dbReference type="EMBL" id="JAAABM010000010">
    <property type="protein sequence ID" value="KAF7674681.1"/>
    <property type="molecule type" value="Genomic_DNA"/>
</dbReference>
<reference evidence="3" key="1">
    <citation type="submission" date="2020-01" db="EMBL/GenBank/DDBJ databases">
        <authorList>
            <person name="Feng Z.H.Z."/>
        </authorList>
    </citation>
    <scope>NUCLEOTIDE SEQUENCE</scope>
    <source>
        <strain evidence="3">CBS107.38</strain>
    </source>
</reference>
<gene>
    <name evidence="3" type="ORF">GT037_007441</name>
</gene>
<dbReference type="Proteomes" id="UP000596902">
    <property type="component" value="Unassembled WGS sequence"/>
</dbReference>
<name>A0A8H7EE00_9PLEO</name>
<dbReference type="AlphaFoldDB" id="A0A8H7EE00"/>
<proteinExistence type="predicted"/>
<dbReference type="GeneID" id="62205666"/>
<keyword evidence="2" id="KW-0732">Signal</keyword>
<accession>A0A8H7EE00</accession>
<evidence type="ECO:0000313" key="3">
    <source>
        <dbReference type="EMBL" id="KAF7674681.1"/>
    </source>
</evidence>
<dbReference type="RefSeq" id="XP_038784976.1">
    <property type="nucleotide sequence ID" value="XM_038932488.1"/>
</dbReference>
<feature type="region of interest" description="Disordered" evidence="1">
    <location>
        <begin position="436"/>
        <end position="460"/>
    </location>
</feature>
<evidence type="ECO:0000313" key="4">
    <source>
        <dbReference type="Proteomes" id="UP000596902"/>
    </source>
</evidence>
<comment type="caution">
    <text evidence="3">The sequence shown here is derived from an EMBL/GenBank/DDBJ whole genome shotgun (WGS) entry which is preliminary data.</text>
</comment>
<feature type="signal peptide" evidence="2">
    <location>
        <begin position="1"/>
        <end position="17"/>
    </location>
</feature>
<protein>
    <recommendedName>
        <fullName evidence="5">Circumsporozoite protein</fullName>
    </recommendedName>
</protein>
<dbReference type="OrthoDB" id="2141239at2759"/>
<feature type="chain" id="PRO_5034487463" description="Circumsporozoite protein" evidence="2">
    <location>
        <begin position="18"/>
        <end position="460"/>
    </location>
</feature>
<reference evidence="3" key="2">
    <citation type="submission" date="2020-08" db="EMBL/GenBank/DDBJ databases">
        <title>Draft Genome Sequence of Cumin Blight Pathogen Alternaria burnsii.</title>
        <authorList>
            <person name="Feng Z."/>
        </authorList>
    </citation>
    <scope>NUCLEOTIDE SEQUENCE</scope>
    <source>
        <strain evidence="3">CBS107.38</strain>
    </source>
</reference>
<evidence type="ECO:0000256" key="2">
    <source>
        <dbReference type="SAM" id="SignalP"/>
    </source>
</evidence>